<gene>
    <name evidence="2" type="ORF">LTR05_000220</name>
</gene>
<keyword evidence="3" id="KW-1185">Reference proteome</keyword>
<reference evidence="2 3" key="1">
    <citation type="submission" date="2023-08" db="EMBL/GenBank/DDBJ databases">
        <title>Black Yeasts Isolated from many extreme environments.</title>
        <authorList>
            <person name="Coleine C."/>
            <person name="Stajich J.E."/>
            <person name="Selbmann L."/>
        </authorList>
    </citation>
    <scope>NUCLEOTIDE SEQUENCE [LARGE SCALE GENOMIC DNA]</scope>
    <source>
        <strain evidence="2 3">CCFEE 5910</strain>
    </source>
</reference>
<evidence type="ECO:0000313" key="2">
    <source>
        <dbReference type="EMBL" id="KAK5090051.1"/>
    </source>
</evidence>
<dbReference type="PANTHER" id="PTHR15020:SF50">
    <property type="entry name" value="UPF0659 PROTEIN YMR090W"/>
    <property type="match status" value="1"/>
</dbReference>
<organism evidence="2 3">
    <name type="scientific">Lithohypha guttulata</name>
    <dbReference type="NCBI Taxonomy" id="1690604"/>
    <lineage>
        <taxon>Eukaryota</taxon>
        <taxon>Fungi</taxon>
        <taxon>Dikarya</taxon>
        <taxon>Ascomycota</taxon>
        <taxon>Pezizomycotina</taxon>
        <taxon>Eurotiomycetes</taxon>
        <taxon>Chaetothyriomycetidae</taxon>
        <taxon>Chaetothyriales</taxon>
        <taxon>Trichomeriaceae</taxon>
        <taxon>Lithohypha</taxon>
    </lineage>
</organism>
<dbReference type="InterPro" id="IPR036291">
    <property type="entry name" value="NAD(P)-bd_dom_sf"/>
</dbReference>
<name>A0AAN7T707_9EURO</name>
<proteinExistence type="inferred from homology"/>
<evidence type="ECO:0000313" key="3">
    <source>
        <dbReference type="Proteomes" id="UP001309876"/>
    </source>
</evidence>
<evidence type="ECO:0008006" key="4">
    <source>
        <dbReference type="Google" id="ProtNLM"/>
    </source>
</evidence>
<comment type="caution">
    <text evidence="2">The sequence shown here is derived from an EMBL/GenBank/DDBJ whole genome shotgun (WGS) entry which is preliminary data.</text>
</comment>
<dbReference type="EMBL" id="JAVRRJ010000001">
    <property type="protein sequence ID" value="KAK5090051.1"/>
    <property type="molecule type" value="Genomic_DNA"/>
</dbReference>
<dbReference type="Proteomes" id="UP001309876">
    <property type="component" value="Unassembled WGS sequence"/>
</dbReference>
<protein>
    <recommendedName>
        <fullName evidence="4">NAD(P)-binding domain-containing protein</fullName>
    </recommendedName>
</protein>
<evidence type="ECO:0000256" key="1">
    <source>
        <dbReference type="ARBA" id="ARBA00038376"/>
    </source>
</evidence>
<sequence>MSDTICFFGATGGTTNASLTLTLTSQSHRAIALVRNPDKLRQQLISQQKVDESLIDKKLTIVQGNALDVEDVKRALLANIVAGKDDRLPFMLKSGLGGAPALQFDIYHPLHIITLNNPILCESAAKTLVCALSELYAEQPGLAQNKPAVTFVSTTGVSRGAEDVPLAMRFLYHQLLAVPHADKRKMEDTFRDNMLEDAPVFKSVTGIRPTLLSGAGIIAEGKGLETVRAGTECKPETGYTISRADVGSWVFENVIRTQGKGRWIGEMVSLTS</sequence>
<dbReference type="SUPFAM" id="SSF51735">
    <property type="entry name" value="NAD(P)-binding Rossmann-fold domains"/>
    <property type="match status" value="1"/>
</dbReference>
<accession>A0AAN7T707</accession>
<dbReference type="Gene3D" id="3.40.50.720">
    <property type="entry name" value="NAD(P)-binding Rossmann-like Domain"/>
    <property type="match status" value="1"/>
</dbReference>
<comment type="similarity">
    <text evidence="1">Belongs to the avfA family.</text>
</comment>
<dbReference type="PANTHER" id="PTHR15020">
    <property type="entry name" value="FLAVIN REDUCTASE-RELATED"/>
    <property type="match status" value="1"/>
</dbReference>
<dbReference type="AlphaFoldDB" id="A0AAN7T707"/>